<accession>A0A164K6S7</accession>
<proteinExistence type="predicted"/>
<gene>
    <name evidence="2" type="ORF">B4088_6655</name>
</gene>
<evidence type="ECO:0000256" key="1">
    <source>
        <dbReference type="SAM" id="Phobius"/>
    </source>
</evidence>
<dbReference type="Proteomes" id="UP000076482">
    <property type="component" value="Unassembled WGS sequence"/>
</dbReference>
<keyword evidence="1" id="KW-1133">Transmembrane helix</keyword>
<dbReference type="EMBL" id="LJKE01000141">
    <property type="protein sequence ID" value="KZD48190.1"/>
    <property type="molecule type" value="Genomic_DNA"/>
</dbReference>
<protein>
    <submittedName>
        <fullName evidence="2">Uncharacterized protein</fullName>
    </submittedName>
</protein>
<dbReference type="AlphaFoldDB" id="A0A164K6S7"/>
<organism evidence="2 3">
    <name type="scientific">Bacillus cereus</name>
    <dbReference type="NCBI Taxonomy" id="1396"/>
    <lineage>
        <taxon>Bacteria</taxon>
        <taxon>Bacillati</taxon>
        <taxon>Bacillota</taxon>
        <taxon>Bacilli</taxon>
        <taxon>Bacillales</taxon>
        <taxon>Bacillaceae</taxon>
        <taxon>Bacillus</taxon>
        <taxon>Bacillus cereus group</taxon>
    </lineage>
</organism>
<keyword evidence="1" id="KW-0472">Membrane</keyword>
<sequence>MLLGGEEMNKKKSRVKNEIILWTLTAVVLIIVWYFFQR</sequence>
<feature type="transmembrane region" description="Helical" evidence="1">
    <location>
        <begin position="19"/>
        <end position="36"/>
    </location>
</feature>
<comment type="caution">
    <text evidence="2">The sequence shown here is derived from an EMBL/GenBank/DDBJ whole genome shotgun (WGS) entry which is preliminary data.</text>
</comment>
<keyword evidence="1" id="KW-0812">Transmembrane</keyword>
<reference evidence="2 3" key="1">
    <citation type="submission" date="2015-09" db="EMBL/GenBank/DDBJ databases">
        <title>Bacillus cereus food isolates.</title>
        <authorList>
            <person name="Boekhorst J."/>
        </authorList>
    </citation>
    <scope>NUCLEOTIDE SEQUENCE [LARGE SCALE GENOMIC DNA]</scope>
    <source>
        <strain evidence="2 3">B4088</strain>
    </source>
</reference>
<name>A0A164K6S7_BACCE</name>
<evidence type="ECO:0000313" key="3">
    <source>
        <dbReference type="Proteomes" id="UP000076482"/>
    </source>
</evidence>
<dbReference type="PATRIC" id="fig|1396.535.peg.5240"/>
<evidence type="ECO:0000313" key="2">
    <source>
        <dbReference type="EMBL" id="KZD48190.1"/>
    </source>
</evidence>